<evidence type="ECO:0008006" key="3">
    <source>
        <dbReference type="Google" id="ProtNLM"/>
    </source>
</evidence>
<dbReference type="OrthoDB" id="671511at2"/>
<sequence length="97" mass="11364">MNRPKAKVEKSLLSKGFSRSENDHSYFVYVTKDGKRTTAKTKTSHTSKMKEIPSNILAQMAKQCHLQTQEFIDLVDCPLSRDRYEEILFERMRKFCS</sequence>
<accession>A0A845L4S6</accession>
<dbReference type="RefSeq" id="WP_161259819.1">
    <property type="nucleotide sequence ID" value="NZ_WXEY01000031.1"/>
</dbReference>
<evidence type="ECO:0000313" key="2">
    <source>
        <dbReference type="Proteomes" id="UP000463470"/>
    </source>
</evidence>
<keyword evidence="2" id="KW-1185">Reference proteome</keyword>
<comment type="caution">
    <text evidence="1">The sequence shown here is derived from an EMBL/GenBank/DDBJ whole genome shotgun (WGS) entry which is preliminary data.</text>
</comment>
<protein>
    <recommendedName>
        <fullName evidence="3">Type II toxin-antitoxin system HicA family toxin</fullName>
    </recommendedName>
</protein>
<gene>
    <name evidence="1" type="ORF">GTO91_16470</name>
</gene>
<dbReference type="EMBL" id="WXEY01000031">
    <property type="protein sequence ID" value="MZP31303.1"/>
    <property type="molecule type" value="Genomic_DNA"/>
</dbReference>
<proteinExistence type="predicted"/>
<reference evidence="1 2" key="1">
    <citation type="submission" date="2020-01" db="EMBL/GenBank/DDBJ databases">
        <title>Whole-genome sequence of Heliobacterium undosum DSM 13378.</title>
        <authorList>
            <person name="Kyndt J.A."/>
            <person name="Meyer T.E."/>
        </authorList>
    </citation>
    <scope>NUCLEOTIDE SEQUENCE [LARGE SCALE GENOMIC DNA]</scope>
    <source>
        <strain evidence="1 2">DSM 13378</strain>
    </source>
</reference>
<dbReference type="Proteomes" id="UP000463470">
    <property type="component" value="Unassembled WGS sequence"/>
</dbReference>
<evidence type="ECO:0000313" key="1">
    <source>
        <dbReference type="EMBL" id="MZP31303.1"/>
    </source>
</evidence>
<dbReference type="AlphaFoldDB" id="A0A845L4S6"/>
<name>A0A845L4S6_9FIRM</name>
<organism evidence="1 2">
    <name type="scientific">Heliomicrobium undosum</name>
    <dbReference type="NCBI Taxonomy" id="121734"/>
    <lineage>
        <taxon>Bacteria</taxon>
        <taxon>Bacillati</taxon>
        <taxon>Bacillota</taxon>
        <taxon>Clostridia</taxon>
        <taxon>Eubacteriales</taxon>
        <taxon>Heliobacteriaceae</taxon>
        <taxon>Heliomicrobium</taxon>
    </lineage>
</organism>